<dbReference type="AlphaFoldDB" id="A0A7J0HC34"/>
<dbReference type="PANTHER" id="PTHR46325:SF39">
    <property type="entry name" value="CRIB DOMAIN-CONTAINING PROTEIN RIC8"/>
    <property type="match status" value="1"/>
</dbReference>
<feature type="compositionally biased region" description="Polar residues" evidence="1">
    <location>
        <begin position="315"/>
        <end position="326"/>
    </location>
</feature>
<dbReference type="SMART" id="SM00285">
    <property type="entry name" value="PBD"/>
    <property type="match status" value="1"/>
</dbReference>
<evidence type="ECO:0000313" key="3">
    <source>
        <dbReference type="EMBL" id="GFZ20304.1"/>
    </source>
</evidence>
<dbReference type="Pfam" id="PF00786">
    <property type="entry name" value="PBD"/>
    <property type="match status" value="1"/>
</dbReference>
<keyword evidence="4" id="KW-1185">Reference proteome</keyword>
<dbReference type="InterPro" id="IPR014830">
    <property type="entry name" value="Glycolipid_transfer_prot_dom"/>
</dbReference>
<protein>
    <submittedName>
        <fullName evidence="3">Glycolipid transfer protein 1</fullName>
    </submittedName>
</protein>
<dbReference type="PROSITE" id="PS50108">
    <property type="entry name" value="CRIB"/>
    <property type="match status" value="1"/>
</dbReference>
<proteinExistence type="predicted"/>
<sequence length="334" mass="37151">MVRVEIEAKTAKASSSCTNGLLWLTRAMDFLVELFHNLLEHQDWTMSQACTDSYTKTLKKFHGWIASSAFMVAMKLAPDRMKFMEVIGGTGNINLDIEKFCTNFSPLLEENHKFLLLVFIDDDDKEPEMEIGYPTDVKHVAHIGWDGPSVDSPSWMKDFKSPHGFQSAPLSANGERKENPEIKWVSQDSSRRSLRSQNSAANDLPELPKSTRRHSTTSGSTAESPTGDSSTKSRQSRRNSSNGSKPTRQSQELGNGSDLSSQSLPDIPKKSRRKKSKESVREGSTRSSRSKSHAPNEHISSFSDPRPENGFIPGSINNELSQSSSLKPFVKEGD</sequence>
<evidence type="ECO:0000313" key="4">
    <source>
        <dbReference type="Proteomes" id="UP000585474"/>
    </source>
</evidence>
<organism evidence="3 4">
    <name type="scientific">Actinidia rufa</name>
    <dbReference type="NCBI Taxonomy" id="165716"/>
    <lineage>
        <taxon>Eukaryota</taxon>
        <taxon>Viridiplantae</taxon>
        <taxon>Streptophyta</taxon>
        <taxon>Embryophyta</taxon>
        <taxon>Tracheophyta</taxon>
        <taxon>Spermatophyta</taxon>
        <taxon>Magnoliopsida</taxon>
        <taxon>eudicotyledons</taxon>
        <taxon>Gunneridae</taxon>
        <taxon>Pentapetalae</taxon>
        <taxon>asterids</taxon>
        <taxon>Ericales</taxon>
        <taxon>Actinidiaceae</taxon>
        <taxon>Actinidia</taxon>
    </lineage>
</organism>
<feature type="compositionally biased region" description="Polar residues" evidence="1">
    <location>
        <begin position="246"/>
        <end position="264"/>
    </location>
</feature>
<dbReference type="PANTHER" id="PTHR46325">
    <property type="entry name" value="CRIB DOMAIN-CONTAINING PROTEIN RIC8"/>
    <property type="match status" value="1"/>
</dbReference>
<dbReference type="Proteomes" id="UP000585474">
    <property type="component" value="Unassembled WGS sequence"/>
</dbReference>
<dbReference type="SUPFAM" id="SSF110004">
    <property type="entry name" value="Glycolipid transfer protein, GLTP"/>
    <property type="match status" value="1"/>
</dbReference>
<gene>
    <name evidence="3" type="ORF">Acr_28g0010090</name>
</gene>
<evidence type="ECO:0000259" key="2">
    <source>
        <dbReference type="PROSITE" id="PS50108"/>
    </source>
</evidence>
<dbReference type="InterPro" id="IPR000095">
    <property type="entry name" value="CRIB_dom"/>
</dbReference>
<feature type="domain" description="CRIB" evidence="2">
    <location>
        <begin position="131"/>
        <end position="144"/>
    </location>
</feature>
<dbReference type="EMBL" id="BJWL01000028">
    <property type="protein sequence ID" value="GFZ20304.1"/>
    <property type="molecule type" value="Genomic_DNA"/>
</dbReference>
<reference evidence="3 4" key="1">
    <citation type="submission" date="2019-07" db="EMBL/GenBank/DDBJ databases">
        <title>De Novo Assembly of kiwifruit Actinidia rufa.</title>
        <authorList>
            <person name="Sugita-Konishi S."/>
            <person name="Sato K."/>
            <person name="Mori E."/>
            <person name="Abe Y."/>
            <person name="Kisaki G."/>
            <person name="Hamano K."/>
            <person name="Suezawa K."/>
            <person name="Otani M."/>
            <person name="Fukuda T."/>
            <person name="Manabe T."/>
            <person name="Gomi K."/>
            <person name="Tabuchi M."/>
            <person name="Akimitsu K."/>
            <person name="Kataoka I."/>
        </authorList>
    </citation>
    <scope>NUCLEOTIDE SEQUENCE [LARGE SCALE GENOMIC DNA]</scope>
    <source>
        <strain evidence="4">cv. Fuchu</strain>
    </source>
</reference>
<dbReference type="GO" id="GO:0005737">
    <property type="term" value="C:cytoplasm"/>
    <property type="evidence" value="ECO:0007669"/>
    <property type="project" value="InterPro"/>
</dbReference>
<dbReference type="OrthoDB" id="4206278at2759"/>
<dbReference type="GO" id="GO:0120013">
    <property type="term" value="F:lipid transfer activity"/>
    <property type="evidence" value="ECO:0007669"/>
    <property type="project" value="InterPro"/>
</dbReference>
<feature type="compositionally biased region" description="Low complexity" evidence="1">
    <location>
        <begin position="229"/>
        <end position="245"/>
    </location>
</feature>
<accession>A0A7J0HC34</accession>
<evidence type="ECO:0000256" key="1">
    <source>
        <dbReference type="SAM" id="MobiDB-lite"/>
    </source>
</evidence>
<dbReference type="InterPro" id="IPR036497">
    <property type="entry name" value="GLTP_sf"/>
</dbReference>
<dbReference type="Pfam" id="PF08718">
    <property type="entry name" value="GLTP"/>
    <property type="match status" value="1"/>
</dbReference>
<feature type="region of interest" description="Disordered" evidence="1">
    <location>
        <begin position="155"/>
        <end position="334"/>
    </location>
</feature>
<dbReference type="Gene3D" id="1.10.3520.10">
    <property type="entry name" value="Glycolipid transfer protein"/>
    <property type="match status" value="1"/>
</dbReference>
<name>A0A7J0HC34_9ERIC</name>
<dbReference type="CDD" id="cd00132">
    <property type="entry name" value="CRIB"/>
    <property type="match status" value="1"/>
</dbReference>
<comment type="caution">
    <text evidence="3">The sequence shown here is derived from an EMBL/GenBank/DDBJ whole genome shotgun (WGS) entry which is preliminary data.</text>
</comment>